<dbReference type="AlphaFoldDB" id="A0A372L7F8"/>
<comment type="subcellular location">
    <subcellularLocation>
        <location evidence="1">Spore core</location>
    </subcellularLocation>
</comment>
<dbReference type="GO" id="GO:0030436">
    <property type="term" value="P:asexual sporulation"/>
    <property type="evidence" value="ECO:0007669"/>
    <property type="project" value="UniProtKB-UniRule"/>
</dbReference>
<dbReference type="EMBL" id="QVTD01000024">
    <property type="protein sequence ID" value="RFU60549.1"/>
    <property type="molecule type" value="Genomic_DNA"/>
</dbReference>
<comment type="caution">
    <text evidence="3">The sequence shown here is derived from an EMBL/GenBank/DDBJ whole genome shotgun (WGS) entry which is preliminary data.</text>
</comment>
<dbReference type="HAMAP" id="MF_01506">
    <property type="entry name" value="Tlp"/>
    <property type="match status" value="1"/>
</dbReference>
<dbReference type="GO" id="GO:0030435">
    <property type="term" value="P:sporulation resulting in formation of a cellular spore"/>
    <property type="evidence" value="ECO:0007669"/>
    <property type="project" value="UniProtKB-KW"/>
</dbReference>
<comment type="induction">
    <text evidence="1">Expressed only in the forespore compartment of sporulating cells.</text>
</comment>
<comment type="similarity">
    <text evidence="1">Belongs to the Tlp family.</text>
</comment>
<dbReference type="Pfam" id="PF19824">
    <property type="entry name" value="Tlp"/>
    <property type="match status" value="1"/>
</dbReference>
<dbReference type="OrthoDB" id="1799076at2"/>
<proteinExistence type="evidence at transcript level"/>
<organism evidence="3 4">
    <name type="scientific">Peribacillus glennii</name>
    <dbReference type="NCBI Taxonomy" id="2303991"/>
    <lineage>
        <taxon>Bacteria</taxon>
        <taxon>Bacillati</taxon>
        <taxon>Bacillota</taxon>
        <taxon>Bacilli</taxon>
        <taxon>Bacillales</taxon>
        <taxon>Bacillaceae</taxon>
        <taxon>Peribacillus</taxon>
    </lineage>
</organism>
<dbReference type="RefSeq" id="WP_117324499.1">
    <property type="nucleotide sequence ID" value="NZ_QVTD01000024.1"/>
</dbReference>
<name>A0A372L7F8_9BACI</name>
<evidence type="ECO:0000256" key="2">
    <source>
        <dbReference type="SAM" id="Coils"/>
    </source>
</evidence>
<dbReference type="Proteomes" id="UP000262939">
    <property type="component" value="Unassembled WGS sequence"/>
</dbReference>
<keyword evidence="1" id="KW-0749">Sporulation</keyword>
<sequence length="84" mass="9909">MIMVKFQPNPDDRSDNVEKLQDMVQNTIENIEEANDSLEFATGEQREQIKEKNRRREESIEAFRNEIQDEAAARKTGFTEDNLY</sequence>
<protein>
    <recommendedName>
        <fullName evidence="1">Small, acid-soluble spore protein Tlp</fullName>
    </recommendedName>
</protein>
<gene>
    <name evidence="1" type="primary">tlp</name>
    <name evidence="3" type="ORF">D0466_21235</name>
</gene>
<keyword evidence="2" id="KW-0175">Coiled coil</keyword>
<evidence type="ECO:0000256" key="1">
    <source>
        <dbReference type="HAMAP-Rule" id="MF_01506"/>
    </source>
</evidence>
<dbReference type="InterPro" id="IPR017524">
    <property type="entry name" value="SASP_thioredoxin-like"/>
</dbReference>
<evidence type="ECO:0000313" key="4">
    <source>
        <dbReference type="Proteomes" id="UP000262939"/>
    </source>
</evidence>
<accession>A0A372L7F8</accession>
<keyword evidence="4" id="KW-1185">Reference proteome</keyword>
<evidence type="ECO:0000313" key="3">
    <source>
        <dbReference type="EMBL" id="RFU60549.1"/>
    </source>
</evidence>
<reference evidence="3 4" key="1">
    <citation type="submission" date="2018-08" db="EMBL/GenBank/DDBJ databases">
        <title>Bacillus chawlae sp. nov., Bacillus glennii sp. nov., and Bacillus saganii sp. nov. Isolated from the Vehicle Assembly Building at Kennedy Space Center where the Viking Spacecraft were Assembled.</title>
        <authorList>
            <person name="Seuylemezian A."/>
            <person name="Vaishampayan P."/>
        </authorList>
    </citation>
    <scope>NUCLEOTIDE SEQUENCE [LARGE SCALE GENOMIC DNA]</scope>
    <source>
        <strain evidence="3 4">V44-8</strain>
    </source>
</reference>
<feature type="coiled-coil region" evidence="2">
    <location>
        <begin position="17"/>
        <end position="66"/>
    </location>
</feature>
<dbReference type="NCBIfam" id="TIGR03090">
    <property type="entry name" value="SASP_tlp"/>
    <property type="match status" value="1"/>
</dbReference>